<reference evidence="5 6" key="1">
    <citation type="submission" date="2024-09" db="EMBL/GenBank/DDBJ databases">
        <title>Chromosome-scale assembly of Riccia fluitans.</title>
        <authorList>
            <person name="Paukszto L."/>
            <person name="Sawicki J."/>
            <person name="Karawczyk K."/>
            <person name="Piernik-Szablinska J."/>
            <person name="Szczecinska M."/>
            <person name="Mazdziarz M."/>
        </authorList>
    </citation>
    <scope>NUCLEOTIDE SEQUENCE [LARGE SCALE GENOMIC DNA]</scope>
    <source>
        <strain evidence="5">Rf_01</strain>
        <tissue evidence="5">Aerial parts of the thallus</tissue>
    </source>
</reference>
<evidence type="ECO:0000256" key="1">
    <source>
        <dbReference type="PIRSR" id="PIRSR015753-1"/>
    </source>
</evidence>
<evidence type="ECO:0000256" key="2">
    <source>
        <dbReference type="PIRSR" id="PIRSR015753-2"/>
    </source>
</evidence>
<dbReference type="InterPro" id="IPR016639">
    <property type="entry name" value="GST_Omega/GSH"/>
</dbReference>
<evidence type="ECO:0000256" key="3">
    <source>
        <dbReference type="PIRSR" id="PIRSR015753-3"/>
    </source>
</evidence>
<feature type="binding site" evidence="2">
    <location>
        <position position="141"/>
    </location>
    <ligand>
        <name>glutathione</name>
        <dbReference type="ChEBI" id="CHEBI:57925"/>
    </ligand>
</feature>
<feature type="active site" description="Proton donor/acceptor" evidence="1">
    <location>
        <position position="244"/>
    </location>
</feature>
<name>A0ABD1Y9N6_9MARC</name>
<dbReference type="PIRSF" id="PIRSF015753">
    <property type="entry name" value="GST"/>
    <property type="match status" value="1"/>
</dbReference>
<sequence>MVGAAIWRIVASWRVAQQPQQQRQRPRLQTLVVQIRKTSISPGRSNIRSRNMSRTALADLQNGEFHRAPSSYRHFISRSPGSEFPPEAGRYHLYISYACPWASRCYMFCKLKGLEHVIGITATKSMWEKTREDPNDEHHGWAFAADEKEEPGAKPDPLNGAKFIRDLYELADPDYSGKYTVPVLWDSKKKTIVNNESSEITRMLNDEFNDFAKHPEVNLFPKHLKSQIEEIHSWTYNSINNGVYRSGFATAQGPYDKAVNELYEALDKCENILSKQRYIAGNEFTEPDVRLFVTLIRFDEVYVVHFKCNKKCIREYPNLFNYVKDIYQIPGVADTVVMSHIKGHYYRSHPSINKYKIIAAGPDIDYSSPHDRDRFHSS</sequence>
<comment type="caution">
    <text evidence="5">The sequence shown here is derived from an EMBL/GenBank/DDBJ whole genome shotgun (WGS) entry which is preliminary data.</text>
</comment>
<dbReference type="CDD" id="cd03190">
    <property type="entry name" value="GST_C_Omega_like"/>
    <property type="match status" value="1"/>
</dbReference>
<dbReference type="EMBL" id="JBHFFA010000006">
    <property type="protein sequence ID" value="KAL2622307.1"/>
    <property type="molecule type" value="Genomic_DNA"/>
</dbReference>
<dbReference type="SFLD" id="SFLDG01206">
    <property type="entry name" value="Xi.1"/>
    <property type="match status" value="1"/>
</dbReference>
<feature type="site" description="Lowers pKa of active site Cys" evidence="3">
    <location>
        <position position="345"/>
    </location>
</feature>
<feature type="domain" description="GST C-terminal" evidence="4">
    <location>
        <begin position="198"/>
        <end position="345"/>
    </location>
</feature>
<dbReference type="Pfam" id="PF13409">
    <property type="entry name" value="GST_N_2"/>
    <property type="match status" value="1"/>
</dbReference>
<gene>
    <name evidence="5" type="ORF">R1flu_002512</name>
</gene>
<dbReference type="InterPro" id="IPR004045">
    <property type="entry name" value="Glutathione_S-Trfase_N"/>
</dbReference>
<evidence type="ECO:0000313" key="6">
    <source>
        <dbReference type="Proteomes" id="UP001605036"/>
    </source>
</evidence>
<dbReference type="InterPro" id="IPR036249">
    <property type="entry name" value="Thioredoxin-like_sf"/>
</dbReference>
<dbReference type="AlphaFoldDB" id="A0ABD1Y9N6"/>
<dbReference type="InterPro" id="IPR040079">
    <property type="entry name" value="Glutathione_S-Trfase"/>
</dbReference>
<dbReference type="InterPro" id="IPR036282">
    <property type="entry name" value="Glutathione-S-Trfase_C_sf"/>
</dbReference>
<dbReference type="PANTHER" id="PTHR32419:SF6">
    <property type="entry name" value="GLUTATHIONE S-TRANSFERASE OMEGA-LIKE 1-RELATED"/>
    <property type="match status" value="1"/>
</dbReference>
<dbReference type="Gene3D" id="1.20.1050.10">
    <property type="match status" value="1"/>
</dbReference>
<feature type="binding site" evidence="2">
    <location>
        <begin position="178"/>
        <end position="181"/>
    </location>
    <ligand>
        <name>glutathione</name>
        <dbReference type="ChEBI" id="CHEBI:57925"/>
    </ligand>
</feature>
<feature type="site" description="Lowers pKa of active site Cys" evidence="3">
    <location>
        <position position="302"/>
    </location>
</feature>
<proteinExistence type="predicted"/>
<dbReference type="PANTHER" id="PTHR32419">
    <property type="entry name" value="GLUTATHIONYL-HYDROQUINONE REDUCTASE"/>
    <property type="match status" value="1"/>
</dbReference>
<dbReference type="FunFam" id="1.20.1050.10:FF:000037">
    <property type="entry name" value="Glutathione S-transferase family protein"/>
    <property type="match status" value="1"/>
</dbReference>
<evidence type="ECO:0000259" key="4">
    <source>
        <dbReference type="PROSITE" id="PS50405"/>
    </source>
</evidence>
<keyword evidence="6" id="KW-1185">Reference proteome</keyword>
<dbReference type="Proteomes" id="UP001605036">
    <property type="component" value="Unassembled WGS sequence"/>
</dbReference>
<organism evidence="5 6">
    <name type="scientific">Riccia fluitans</name>
    <dbReference type="NCBI Taxonomy" id="41844"/>
    <lineage>
        <taxon>Eukaryota</taxon>
        <taxon>Viridiplantae</taxon>
        <taxon>Streptophyta</taxon>
        <taxon>Embryophyta</taxon>
        <taxon>Marchantiophyta</taxon>
        <taxon>Marchantiopsida</taxon>
        <taxon>Marchantiidae</taxon>
        <taxon>Marchantiales</taxon>
        <taxon>Ricciaceae</taxon>
        <taxon>Riccia</taxon>
    </lineage>
</organism>
<feature type="binding site" evidence="2">
    <location>
        <begin position="196"/>
        <end position="197"/>
    </location>
    <ligand>
        <name>glutathione</name>
        <dbReference type="ChEBI" id="CHEBI:57925"/>
    </ligand>
</feature>
<dbReference type="InterPro" id="IPR047047">
    <property type="entry name" value="GST_Omega-like_C"/>
</dbReference>
<accession>A0ABD1Y9N6</accession>
<dbReference type="Pfam" id="PF13410">
    <property type="entry name" value="GST_C_2"/>
    <property type="match status" value="1"/>
</dbReference>
<dbReference type="FunFam" id="3.40.30.10:FF:000198">
    <property type="entry name" value="Glutathione S-transferase family protein"/>
    <property type="match status" value="1"/>
</dbReference>
<protein>
    <recommendedName>
        <fullName evidence="4">GST C-terminal domain-containing protein</fullName>
    </recommendedName>
</protein>
<dbReference type="SUPFAM" id="SSF52833">
    <property type="entry name" value="Thioredoxin-like"/>
    <property type="match status" value="1"/>
</dbReference>
<dbReference type="SUPFAM" id="SSF47616">
    <property type="entry name" value="GST C-terminal domain-like"/>
    <property type="match status" value="1"/>
</dbReference>
<dbReference type="PROSITE" id="PS50405">
    <property type="entry name" value="GST_CTER"/>
    <property type="match status" value="1"/>
</dbReference>
<dbReference type="SFLD" id="SFLDG01148">
    <property type="entry name" value="Xi_(cytGST)"/>
    <property type="match status" value="1"/>
</dbReference>
<dbReference type="Gene3D" id="3.40.30.10">
    <property type="entry name" value="Glutaredoxin"/>
    <property type="match status" value="1"/>
</dbReference>
<dbReference type="InterPro" id="IPR010987">
    <property type="entry name" value="Glutathione-S-Trfase_C-like"/>
</dbReference>
<evidence type="ECO:0000313" key="5">
    <source>
        <dbReference type="EMBL" id="KAL2622307.1"/>
    </source>
</evidence>
<dbReference type="SFLD" id="SFLDS00019">
    <property type="entry name" value="Glutathione_Transferase_(cytos"/>
    <property type="match status" value="1"/>
</dbReference>
<feature type="active site" description="Nucleophile" evidence="1">
    <location>
        <position position="99"/>
    </location>
</feature>